<accession>A0A2U8VNJ6</accession>
<sequence>MTRPAARDPEDLGLALSRRREPTGAVGPPRPPEPAHDGVRPPAAERKPRSPALSRAELRRIVIDILG</sequence>
<dbReference type="KEGG" id="meti:DK427_05180"/>
<dbReference type="AlphaFoldDB" id="A0A2U8VNJ6"/>
<evidence type="ECO:0000313" key="3">
    <source>
        <dbReference type="Proteomes" id="UP000246058"/>
    </source>
</evidence>
<feature type="compositionally biased region" description="Basic and acidic residues" evidence="1">
    <location>
        <begin position="1"/>
        <end position="10"/>
    </location>
</feature>
<feature type="region of interest" description="Disordered" evidence="1">
    <location>
        <begin position="1"/>
        <end position="54"/>
    </location>
</feature>
<keyword evidence="3" id="KW-1185">Reference proteome</keyword>
<name>A0A2U8VNJ6_9HYPH</name>
<gene>
    <name evidence="2" type="ORF">DK427_05180</name>
</gene>
<protein>
    <submittedName>
        <fullName evidence="2">Uncharacterized protein</fullName>
    </submittedName>
</protein>
<evidence type="ECO:0000256" key="1">
    <source>
        <dbReference type="SAM" id="MobiDB-lite"/>
    </source>
</evidence>
<reference evidence="2 3" key="1">
    <citation type="submission" date="2018-05" db="EMBL/GenBank/DDBJ databases">
        <title>Complete Genome Sequence of Methylobacterium sp. 17Sr1-43.</title>
        <authorList>
            <person name="Srinivasan S."/>
        </authorList>
    </citation>
    <scope>NUCLEOTIDE SEQUENCE [LARGE SCALE GENOMIC DNA]</scope>
    <source>
        <strain evidence="2 3">17Sr1-43</strain>
    </source>
</reference>
<dbReference type="Proteomes" id="UP000246058">
    <property type="component" value="Chromosome"/>
</dbReference>
<evidence type="ECO:0000313" key="2">
    <source>
        <dbReference type="EMBL" id="AWN35204.1"/>
    </source>
</evidence>
<feature type="compositionally biased region" description="Basic and acidic residues" evidence="1">
    <location>
        <begin position="33"/>
        <end position="48"/>
    </location>
</feature>
<dbReference type="EMBL" id="CP029551">
    <property type="protein sequence ID" value="AWN35204.1"/>
    <property type="molecule type" value="Genomic_DNA"/>
</dbReference>
<proteinExistence type="predicted"/>
<organism evidence="2 3">
    <name type="scientific">Methylobacterium radiodurans</name>
    <dbReference type="NCBI Taxonomy" id="2202828"/>
    <lineage>
        <taxon>Bacteria</taxon>
        <taxon>Pseudomonadati</taxon>
        <taxon>Pseudomonadota</taxon>
        <taxon>Alphaproteobacteria</taxon>
        <taxon>Hyphomicrobiales</taxon>
        <taxon>Methylobacteriaceae</taxon>
        <taxon>Methylobacterium</taxon>
    </lineage>
</organism>